<dbReference type="Pfam" id="PF01966">
    <property type="entry name" value="HD"/>
    <property type="match status" value="1"/>
</dbReference>
<dbReference type="RefSeq" id="WP_243167934.1">
    <property type="nucleotide sequence ID" value="NZ_AP023367.1"/>
</dbReference>
<dbReference type="PROSITE" id="PS51831">
    <property type="entry name" value="HD"/>
    <property type="match status" value="1"/>
</dbReference>
<dbReference type="PANTHER" id="PTHR35795:SF1">
    <property type="entry name" value="BIS(5'-NUCLEOSYL)-TETRAPHOSPHATASE, SYMMETRICAL"/>
    <property type="match status" value="1"/>
</dbReference>
<organism evidence="2 3">
    <name type="scientific">Anaerocolumna cellulosilytica</name>
    <dbReference type="NCBI Taxonomy" id="433286"/>
    <lineage>
        <taxon>Bacteria</taxon>
        <taxon>Bacillati</taxon>
        <taxon>Bacillota</taxon>
        <taxon>Clostridia</taxon>
        <taxon>Lachnospirales</taxon>
        <taxon>Lachnospiraceae</taxon>
        <taxon>Anaerocolumna</taxon>
    </lineage>
</organism>
<dbReference type="Proteomes" id="UP000515561">
    <property type="component" value="Chromosome"/>
</dbReference>
<dbReference type="Gene3D" id="1.10.3210.10">
    <property type="entry name" value="Hypothetical protein af1432"/>
    <property type="match status" value="1"/>
</dbReference>
<dbReference type="Pfam" id="PF13286">
    <property type="entry name" value="HD_assoc"/>
    <property type="match status" value="1"/>
</dbReference>
<proteinExistence type="predicted"/>
<dbReference type="KEGG" id="acel:acsn021_29310"/>
<dbReference type="AlphaFoldDB" id="A0A6S6R7M6"/>
<dbReference type="InterPro" id="IPR006674">
    <property type="entry name" value="HD_domain"/>
</dbReference>
<dbReference type="SMART" id="SM00471">
    <property type="entry name" value="HDc"/>
    <property type="match status" value="1"/>
</dbReference>
<evidence type="ECO:0000313" key="2">
    <source>
        <dbReference type="EMBL" id="BCJ95362.1"/>
    </source>
</evidence>
<dbReference type="EMBL" id="AP023367">
    <property type="protein sequence ID" value="BCJ95362.1"/>
    <property type="molecule type" value="Genomic_DNA"/>
</dbReference>
<evidence type="ECO:0000256" key="1">
    <source>
        <dbReference type="ARBA" id="ARBA00022801"/>
    </source>
</evidence>
<protein>
    <submittedName>
        <fullName evidence="2">Deoxyguanosinetriphosphate triphosphohydrolase-like protein</fullName>
    </submittedName>
</protein>
<dbReference type="SUPFAM" id="SSF109604">
    <property type="entry name" value="HD-domain/PDEase-like"/>
    <property type="match status" value="1"/>
</dbReference>
<keyword evidence="1 2" id="KW-0378">Hydrolase</keyword>
<sequence>MYKTQVFVNHEGDHFRTRLTHTLEVAQLARGICKSLALNEDLAEAIAYGHDLGHTPFGHAVERYLDTVMQKENILINGKPARFYHNEQSVRVVDLLESRNTEYKGLNLTYEVREGILKHNKDSSGIYNKLKPNKPCSSLEGQIVGLVDTVAYLCHDLQDGIQSGLIEDAEHTNRDFREGMKEVKDIIANILKVNTNKIDFTRYSDTYFIDDLIHSLIMNITVKSVENLIRNGIKTQEDIKAAADRGETIIAFHDFESKAFDRLRKLIYNNVYGLHTIETMDRKAESVVKELFERFRDNEKLLPPDILDKYLHLNLVPGYDGLPLSKEQVIIDYISCMTDRFALEEYERLRNPHIKI</sequence>
<name>A0A6S6R7M6_9FIRM</name>
<keyword evidence="3" id="KW-1185">Reference proteome</keyword>
<dbReference type="InterPro" id="IPR051094">
    <property type="entry name" value="Diverse_Catalytic_Enzymes"/>
</dbReference>
<reference evidence="2 3" key="1">
    <citation type="journal article" date="2016" name="Int. J. Syst. Evol. Microbiol.">
        <title>Descriptions of Anaerotaenia torta gen. nov., sp. nov. and Anaerocolumna cellulosilytica gen. nov., sp. nov. isolated from a methanogenic reactor of cattle waste.</title>
        <authorList>
            <person name="Uek A."/>
            <person name="Ohtaki Y."/>
            <person name="Kaku N."/>
            <person name="Ueki K."/>
        </authorList>
    </citation>
    <scope>NUCLEOTIDE SEQUENCE [LARGE SCALE GENOMIC DNA]</scope>
    <source>
        <strain evidence="2 3">SN021</strain>
    </source>
</reference>
<evidence type="ECO:0000313" key="3">
    <source>
        <dbReference type="Proteomes" id="UP000515561"/>
    </source>
</evidence>
<dbReference type="InterPro" id="IPR026875">
    <property type="entry name" value="PHydrolase_assoc_dom"/>
</dbReference>
<gene>
    <name evidence="2" type="ORF">acsn021_29310</name>
</gene>
<accession>A0A6S6R7M6</accession>
<dbReference type="CDD" id="cd00077">
    <property type="entry name" value="HDc"/>
    <property type="match status" value="1"/>
</dbReference>
<dbReference type="InterPro" id="IPR003607">
    <property type="entry name" value="HD/PDEase_dom"/>
</dbReference>
<dbReference type="PANTHER" id="PTHR35795">
    <property type="entry name" value="SLR1885 PROTEIN"/>
    <property type="match status" value="1"/>
</dbReference>
<dbReference type="GO" id="GO:0016787">
    <property type="term" value="F:hydrolase activity"/>
    <property type="evidence" value="ECO:0007669"/>
    <property type="project" value="UniProtKB-KW"/>
</dbReference>